<protein>
    <submittedName>
        <fullName evidence="1">Uncharacterized protein</fullName>
    </submittedName>
</protein>
<organism evidence="1 2">
    <name type="scientific">Seminavis robusta</name>
    <dbReference type="NCBI Taxonomy" id="568900"/>
    <lineage>
        <taxon>Eukaryota</taxon>
        <taxon>Sar</taxon>
        <taxon>Stramenopiles</taxon>
        <taxon>Ochrophyta</taxon>
        <taxon>Bacillariophyta</taxon>
        <taxon>Bacillariophyceae</taxon>
        <taxon>Bacillariophycidae</taxon>
        <taxon>Naviculales</taxon>
        <taxon>Naviculaceae</taxon>
        <taxon>Seminavis</taxon>
    </lineage>
</organism>
<proteinExistence type="predicted"/>
<gene>
    <name evidence="1" type="ORF">SEMRO_3097_G343660.1</name>
</gene>
<dbReference type="AlphaFoldDB" id="A0A9N8EZD8"/>
<evidence type="ECO:0000313" key="2">
    <source>
        <dbReference type="Proteomes" id="UP001153069"/>
    </source>
</evidence>
<evidence type="ECO:0000313" key="1">
    <source>
        <dbReference type="EMBL" id="CAB9530887.1"/>
    </source>
</evidence>
<comment type="caution">
    <text evidence="1">The sequence shown here is derived from an EMBL/GenBank/DDBJ whole genome shotgun (WGS) entry which is preliminary data.</text>
</comment>
<sequence>MTKDVRKVIKNQMSHVKKGCLSDPPATVVMMHRVNPVTGHANSGRSTGTCEVDNRQILNVLNTPSVGIARAARVVGDHYEQSNDRKKVTRLLEPEKLTHRTEKLYLLNSVAKSCGFFDEKLPVKEVFCPDEFPVKEYIGFEHDLPTYFRSDRQ</sequence>
<keyword evidence="2" id="KW-1185">Reference proteome</keyword>
<accession>A0A9N8EZD8</accession>
<dbReference type="Proteomes" id="UP001153069">
    <property type="component" value="Unassembled WGS sequence"/>
</dbReference>
<reference evidence="1" key="1">
    <citation type="submission" date="2020-06" db="EMBL/GenBank/DDBJ databases">
        <authorList>
            <consortium name="Plant Systems Biology data submission"/>
        </authorList>
    </citation>
    <scope>NUCLEOTIDE SEQUENCE</scope>
    <source>
        <strain evidence="1">D6</strain>
    </source>
</reference>
<dbReference type="EMBL" id="CAICTM010003095">
    <property type="protein sequence ID" value="CAB9530887.1"/>
    <property type="molecule type" value="Genomic_DNA"/>
</dbReference>
<name>A0A9N8EZD8_9STRA</name>